<comment type="similarity">
    <text evidence="4">Belongs to the class I-like SAM-binding methyltransferase superfamily. Cation-dependent O-methyltransferase family.</text>
</comment>
<keyword evidence="3 4" id="KW-0949">S-adenosyl-L-methionine</keyword>
<feature type="binding site" evidence="4">
    <location>
        <position position="155"/>
    </location>
    <ligand>
        <name>Mg(2+)</name>
        <dbReference type="ChEBI" id="CHEBI:18420"/>
    </ligand>
</feature>
<comment type="function">
    <text evidence="4">Catalyzes the methylation of 5-hydroxyuridine (ho5U) to form 5-methoxyuridine (mo5U) at position 34 in tRNAs.</text>
</comment>
<feature type="binding site" evidence="4">
    <location>
        <position position="34"/>
    </location>
    <ligand>
        <name>S-adenosyl-L-methionine</name>
        <dbReference type="ChEBI" id="CHEBI:59789"/>
    </ligand>
</feature>
<comment type="caution">
    <text evidence="6">The sequence shown here is derived from an EMBL/GenBank/DDBJ whole genome shotgun (WGS) entry which is preliminary data.</text>
</comment>
<dbReference type="InterPro" id="IPR029063">
    <property type="entry name" value="SAM-dependent_MTases_sf"/>
</dbReference>
<evidence type="ECO:0000313" key="5">
    <source>
        <dbReference type="EMBL" id="MDN4532721.1"/>
    </source>
</evidence>
<comment type="subunit">
    <text evidence="4">Homodimer.</text>
</comment>
<feature type="binding site" evidence="4">
    <location>
        <position position="64"/>
    </location>
    <ligand>
        <name>S-adenosyl-L-methionine</name>
        <dbReference type="ChEBI" id="CHEBI:59789"/>
    </ligand>
</feature>
<evidence type="ECO:0000313" key="7">
    <source>
        <dbReference type="Proteomes" id="UP000242470"/>
    </source>
</evidence>
<sequence>MDHNQNYLLELLKHNDNEIESLRPYAEDNHVPIVDKLTLELIKQLIRMHKTTYILEIGTAIGYSAMHFASVSPEIEVTTIERDETMQQRAKHNISAFNYDQQIRQIHGDALEVMDQVADRTYDMVFIDAAKAQSQKFFERYTPYLREGGLVITDNVLYHDFVANIDAVKSRNKRQMAKKINAYNKWLMEQTQYATTFLNMDDGVAISIKGASV</sequence>
<keyword evidence="4" id="KW-0819">tRNA processing</keyword>
<evidence type="ECO:0000256" key="2">
    <source>
        <dbReference type="ARBA" id="ARBA00022679"/>
    </source>
</evidence>
<evidence type="ECO:0000313" key="6">
    <source>
        <dbReference type="EMBL" id="PNZ66082.1"/>
    </source>
</evidence>
<feature type="binding site" evidence="4">
    <location>
        <position position="154"/>
    </location>
    <ligand>
        <name>Mg(2+)</name>
        <dbReference type="ChEBI" id="CHEBI:18420"/>
    </ligand>
</feature>
<proteinExistence type="inferred from homology"/>
<dbReference type="Gene3D" id="3.40.50.150">
    <property type="entry name" value="Vaccinia Virus protein VP39"/>
    <property type="match status" value="1"/>
</dbReference>
<keyword evidence="1 4" id="KW-0489">Methyltransferase</keyword>
<dbReference type="GO" id="GO:0008757">
    <property type="term" value="F:S-adenosylmethionine-dependent methyltransferase activity"/>
    <property type="evidence" value="ECO:0007669"/>
    <property type="project" value="TreeGrafter"/>
</dbReference>
<gene>
    <name evidence="4" type="primary">trmR</name>
    <name evidence="6" type="ORF">CD158_09160</name>
    <name evidence="5" type="ORF">QYH67_03835</name>
</gene>
<dbReference type="Proteomes" id="UP000242470">
    <property type="component" value="Unassembled WGS sequence"/>
</dbReference>
<reference evidence="6 7" key="1">
    <citation type="submission" date="2017-08" db="EMBL/GenBank/DDBJ databases">
        <title>Draft genome sequences of 64 type strains of genus Staph aureus.</title>
        <authorList>
            <person name="Cole K."/>
            <person name="Golubchik T."/>
            <person name="Russell J."/>
            <person name="Foster D."/>
            <person name="Llewelyn M."/>
            <person name="Wilson D."/>
            <person name="Crook D."/>
            <person name="Paul J."/>
        </authorList>
    </citation>
    <scope>NUCLEOTIDE SEQUENCE [LARGE SCALE GENOMIC DNA]</scope>
    <source>
        <strain evidence="6 7">NCTC 12101</strain>
    </source>
</reference>
<feature type="binding site" evidence="4">
    <location>
        <position position="128"/>
    </location>
    <ligand>
        <name>S-adenosyl-L-methionine</name>
        <dbReference type="ChEBI" id="CHEBI:59789"/>
    </ligand>
</feature>
<dbReference type="HAMAP" id="MF_02217">
    <property type="entry name" value="TrmR_methyltr"/>
    <property type="match status" value="1"/>
</dbReference>
<keyword evidence="4" id="KW-0479">Metal-binding</keyword>
<dbReference type="InterPro" id="IPR043675">
    <property type="entry name" value="TrmR_methyltr"/>
</dbReference>
<dbReference type="GO" id="GO:0030488">
    <property type="term" value="P:tRNA methylation"/>
    <property type="evidence" value="ECO:0007669"/>
    <property type="project" value="UniProtKB-UniRule"/>
</dbReference>
<accession>A0AAP8TSG7</accession>
<dbReference type="PANTHER" id="PTHR10509:SF14">
    <property type="entry name" value="CAFFEOYL-COA O-METHYLTRANSFERASE 3-RELATED"/>
    <property type="match status" value="1"/>
</dbReference>
<name>A0AAP8TSG7_9STAP</name>
<dbReference type="EC" id="2.1.1.-" evidence="4"/>
<dbReference type="GeneID" id="64982093"/>
<protein>
    <recommendedName>
        <fullName evidence="4">tRNA 5-hydroxyuridine methyltransferase</fullName>
        <ecNumber evidence="4">2.1.1.-</ecNumber>
    </recommendedName>
    <alternativeName>
        <fullName evidence="4">ho5U methyltransferase</fullName>
    </alternativeName>
</protein>
<feature type="binding site" evidence="4">
    <location>
        <begin position="109"/>
        <end position="110"/>
    </location>
    <ligand>
        <name>S-adenosyl-L-methionine</name>
        <dbReference type="ChEBI" id="CHEBI:59789"/>
    </ligand>
</feature>
<evidence type="ECO:0000256" key="4">
    <source>
        <dbReference type="HAMAP-Rule" id="MF_02217"/>
    </source>
</evidence>
<dbReference type="GO" id="GO:0016300">
    <property type="term" value="F:tRNA (uridine) methyltransferase activity"/>
    <property type="evidence" value="ECO:0007669"/>
    <property type="project" value="UniProtKB-UniRule"/>
</dbReference>
<dbReference type="RefSeq" id="WP_059107233.1">
    <property type="nucleotide sequence ID" value="NZ_AP024589.1"/>
</dbReference>
<dbReference type="InterPro" id="IPR050362">
    <property type="entry name" value="Cation-dep_OMT"/>
</dbReference>
<organism evidence="6 7">
    <name type="scientific">Staphylococcus auricularis</name>
    <dbReference type="NCBI Taxonomy" id="29379"/>
    <lineage>
        <taxon>Bacteria</taxon>
        <taxon>Bacillati</taxon>
        <taxon>Bacillota</taxon>
        <taxon>Bacilli</taxon>
        <taxon>Bacillales</taxon>
        <taxon>Staphylococcaceae</taxon>
        <taxon>Staphylococcus</taxon>
    </lineage>
</organism>
<dbReference type="PROSITE" id="PS51682">
    <property type="entry name" value="SAM_OMT_I"/>
    <property type="match status" value="1"/>
</dbReference>
<dbReference type="Pfam" id="PF01596">
    <property type="entry name" value="Methyltransf_3"/>
    <property type="match status" value="1"/>
</dbReference>
<dbReference type="EMBL" id="JAUHQC010000006">
    <property type="protein sequence ID" value="MDN4532721.1"/>
    <property type="molecule type" value="Genomic_DNA"/>
</dbReference>
<dbReference type="InterPro" id="IPR002935">
    <property type="entry name" value="SAM_O-MeTrfase"/>
</dbReference>
<dbReference type="Proteomes" id="UP001171687">
    <property type="component" value="Unassembled WGS sequence"/>
</dbReference>
<comment type="catalytic activity">
    <reaction evidence="4">
        <text>5-hydroxyuridine(34) in tRNA + S-adenosyl-L-methionine = 5-methoxyuridine(34) in tRNA + S-adenosyl-L-homocysteine + H(+)</text>
        <dbReference type="Rhea" id="RHEA:60524"/>
        <dbReference type="Rhea" id="RHEA-COMP:13381"/>
        <dbReference type="Rhea" id="RHEA-COMP:15591"/>
        <dbReference type="ChEBI" id="CHEBI:15378"/>
        <dbReference type="ChEBI" id="CHEBI:57856"/>
        <dbReference type="ChEBI" id="CHEBI:59789"/>
        <dbReference type="ChEBI" id="CHEBI:136877"/>
        <dbReference type="ChEBI" id="CHEBI:143860"/>
    </reaction>
</comment>
<dbReference type="SUPFAM" id="SSF53335">
    <property type="entry name" value="S-adenosyl-L-methionine-dependent methyltransferases"/>
    <property type="match status" value="1"/>
</dbReference>
<dbReference type="PANTHER" id="PTHR10509">
    <property type="entry name" value="O-METHYLTRANSFERASE-RELATED"/>
    <property type="match status" value="1"/>
</dbReference>
<evidence type="ECO:0000256" key="1">
    <source>
        <dbReference type="ARBA" id="ARBA00022603"/>
    </source>
</evidence>
<evidence type="ECO:0000256" key="3">
    <source>
        <dbReference type="ARBA" id="ARBA00022691"/>
    </source>
</evidence>
<dbReference type="AlphaFoldDB" id="A0AAP8TSG7"/>
<reference evidence="5" key="2">
    <citation type="submission" date="2023-07" db="EMBL/GenBank/DDBJ databases">
        <title>Evaluation of the beneficial properties of pineapple isolates.</title>
        <authorList>
            <person name="Adefiranye O."/>
        </authorList>
    </citation>
    <scope>NUCLEOTIDE SEQUENCE</scope>
    <source>
        <strain evidence="5">PAPLE_T1</strain>
    </source>
</reference>
<dbReference type="CDD" id="cd02440">
    <property type="entry name" value="AdoMet_MTases"/>
    <property type="match status" value="1"/>
</dbReference>
<keyword evidence="2 4" id="KW-0808">Transferase</keyword>
<feature type="binding site" evidence="4">
    <location>
        <position position="128"/>
    </location>
    <ligand>
        <name>Mg(2+)</name>
        <dbReference type="ChEBI" id="CHEBI:18420"/>
    </ligand>
</feature>
<dbReference type="GO" id="GO:0008171">
    <property type="term" value="F:O-methyltransferase activity"/>
    <property type="evidence" value="ECO:0007669"/>
    <property type="project" value="InterPro"/>
</dbReference>
<feature type="binding site" evidence="4">
    <location>
        <position position="81"/>
    </location>
    <ligand>
        <name>S-adenosyl-L-methionine</name>
        <dbReference type="ChEBI" id="CHEBI:59789"/>
    </ligand>
</feature>
<dbReference type="EMBL" id="PPQW01000072">
    <property type="protein sequence ID" value="PNZ66082.1"/>
    <property type="molecule type" value="Genomic_DNA"/>
</dbReference>
<dbReference type="GO" id="GO:0000287">
    <property type="term" value="F:magnesium ion binding"/>
    <property type="evidence" value="ECO:0007669"/>
    <property type="project" value="UniProtKB-UniRule"/>
</dbReference>
<keyword evidence="4" id="KW-0460">Magnesium</keyword>